<sequence>MYRKSTTALLFSVCACLSSMQPAYAYSEPEFQAAFQAFRASAGNEERAAKAFQDLLKAEPGQPLLMAYTGAATSKLATTTIFPWKKMSYAEEGLAMIDKALVLADKEQTQMHGNVLQLLEVKFVAASTFLAVPEFMNRQPRGQKLLEDILAHPQLATAELGFRGEVWMRAARLAQQQKRNADAKKLAEEVIRLQAPQSEKAKQFLQGFSA</sequence>
<evidence type="ECO:0008006" key="4">
    <source>
        <dbReference type="Google" id="ProtNLM"/>
    </source>
</evidence>
<dbReference type="Proteomes" id="UP000612361">
    <property type="component" value="Unassembled WGS sequence"/>
</dbReference>
<gene>
    <name evidence="2" type="ORF">H8K47_12200</name>
</gene>
<dbReference type="RefSeq" id="WP_186881690.1">
    <property type="nucleotide sequence ID" value="NZ_JACOGG010000012.1"/>
</dbReference>
<evidence type="ECO:0000313" key="3">
    <source>
        <dbReference type="Proteomes" id="UP000612361"/>
    </source>
</evidence>
<name>A0A923KW47_9BURK</name>
<feature type="signal peptide" evidence="1">
    <location>
        <begin position="1"/>
        <end position="25"/>
    </location>
</feature>
<keyword evidence="1" id="KW-0732">Signal</keyword>
<keyword evidence="3" id="KW-1185">Reference proteome</keyword>
<dbReference type="AlphaFoldDB" id="A0A923KW47"/>
<evidence type="ECO:0000256" key="1">
    <source>
        <dbReference type="SAM" id="SignalP"/>
    </source>
</evidence>
<comment type="caution">
    <text evidence="2">The sequence shown here is derived from an EMBL/GenBank/DDBJ whole genome shotgun (WGS) entry which is preliminary data.</text>
</comment>
<dbReference type="EMBL" id="JACOGG010000012">
    <property type="protein sequence ID" value="MBC3936127.1"/>
    <property type="molecule type" value="Genomic_DNA"/>
</dbReference>
<reference evidence="2" key="1">
    <citation type="submission" date="2020-08" db="EMBL/GenBank/DDBJ databases">
        <title>Novel species isolated from subtropical streams in China.</title>
        <authorList>
            <person name="Lu H."/>
        </authorList>
    </citation>
    <scope>NUCLEOTIDE SEQUENCE</scope>
    <source>
        <strain evidence="2">CY7W</strain>
    </source>
</reference>
<organism evidence="2 3">
    <name type="scientific">Undibacterium rugosum</name>
    <dbReference type="NCBI Taxonomy" id="2762291"/>
    <lineage>
        <taxon>Bacteria</taxon>
        <taxon>Pseudomonadati</taxon>
        <taxon>Pseudomonadota</taxon>
        <taxon>Betaproteobacteria</taxon>
        <taxon>Burkholderiales</taxon>
        <taxon>Oxalobacteraceae</taxon>
        <taxon>Undibacterium</taxon>
    </lineage>
</organism>
<evidence type="ECO:0000313" key="2">
    <source>
        <dbReference type="EMBL" id="MBC3936127.1"/>
    </source>
</evidence>
<accession>A0A923KW47</accession>
<protein>
    <recommendedName>
        <fullName evidence="4">Tetratricopeptide repeat protein</fullName>
    </recommendedName>
</protein>
<dbReference type="PROSITE" id="PS51257">
    <property type="entry name" value="PROKAR_LIPOPROTEIN"/>
    <property type="match status" value="1"/>
</dbReference>
<proteinExistence type="predicted"/>
<feature type="chain" id="PRO_5037449173" description="Tetratricopeptide repeat protein" evidence="1">
    <location>
        <begin position="26"/>
        <end position="210"/>
    </location>
</feature>